<evidence type="ECO:0000259" key="4">
    <source>
        <dbReference type="PROSITE" id="PS50995"/>
    </source>
</evidence>
<feature type="domain" description="HTH marR-type" evidence="4">
    <location>
        <begin position="25"/>
        <end position="161"/>
    </location>
</feature>
<evidence type="ECO:0000313" key="6">
    <source>
        <dbReference type="Proteomes" id="UP000234530"/>
    </source>
</evidence>
<dbReference type="InterPro" id="IPR036390">
    <property type="entry name" value="WH_DNA-bd_sf"/>
</dbReference>
<dbReference type="RefSeq" id="WP_101753376.1">
    <property type="nucleotide sequence ID" value="NZ_CP025430.1"/>
</dbReference>
<dbReference type="PANTHER" id="PTHR42756:SF1">
    <property type="entry name" value="TRANSCRIPTIONAL REPRESSOR OF EMRAB OPERON"/>
    <property type="match status" value="1"/>
</dbReference>
<evidence type="ECO:0000256" key="2">
    <source>
        <dbReference type="ARBA" id="ARBA00023125"/>
    </source>
</evidence>
<dbReference type="Pfam" id="PF12802">
    <property type="entry name" value="MarR_2"/>
    <property type="match status" value="1"/>
</dbReference>
<keyword evidence="6" id="KW-1185">Reference proteome</keyword>
<dbReference type="SUPFAM" id="SSF46785">
    <property type="entry name" value="Winged helix' DNA-binding domain"/>
    <property type="match status" value="1"/>
</dbReference>
<dbReference type="Proteomes" id="UP000234530">
    <property type="component" value="Chromosome"/>
</dbReference>
<keyword evidence="1" id="KW-0805">Transcription regulation</keyword>
<dbReference type="InterPro" id="IPR000835">
    <property type="entry name" value="HTH_MarR-typ"/>
</dbReference>
<dbReference type="EMBL" id="CP025430">
    <property type="protein sequence ID" value="AUH65353.1"/>
    <property type="molecule type" value="Genomic_DNA"/>
</dbReference>
<evidence type="ECO:0000256" key="3">
    <source>
        <dbReference type="ARBA" id="ARBA00023163"/>
    </source>
</evidence>
<proteinExistence type="predicted"/>
<dbReference type="GO" id="GO:0003677">
    <property type="term" value="F:DNA binding"/>
    <property type="evidence" value="ECO:0007669"/>
    <property type="project" value="UniProtKB-KW"/>
</dbReference>
<sequence length="167" mass="18383">MSEPDRAARAVAQWRREMPQMDVSAMEVIGRLNDLSAVIGRDHLEPLFAGFGLQRGEFDVLATLRRAGTPFTLTPTDLYEATMMTSGGMTARLDRLEKRGLIARRPNPGDRRGTLVSLTDEGRELVEAAVVPHAANERRILSALTPEEQAQLNALLRKLRAGLPDPA</sequence>
<dbReference type="PRINTS" id="PR00598">
    <property type="entry name" value="HTHMARR"/>
</dbReference>
<evidence type="ECO:0000313" key="5">
    <source>
        <dbReference type="EMBL" id="AUH65353.1"/>
    </source>
</evidence>
<accession>A0A2H5F1E0</accession>
<dbReference type="KEGG" id="pzh:CX676_15250"/>
<dbReference type="GO" id="GO:0003700">
    <property type="term" value="F:DNA-binding transcription factor activity"/>
    <property type="evidence" value="ECO:0007669"/>
    <property type="project" value="InterPro"/>
</dbReference>
<dbReference type="SMART" id="SM00347">
    <property type="entry name" value="HTH_MARR"/>
    <property type="match status" value="1"/>
</dbReference>
<reference evidence="5 6" key="1">
    <citation type="journal article" date="2013" name="Antonie Van Leeuwenhoek">
        <title>Paracoccus zhejiangensis sp. nov., isolated from activated sludge in wastewater-treatment system.</title>
        <authorList>
            <person name="Wu Z.G."/>
            <person name="Zhang D.F."/>
            <person name="Liu Y.L."/>
            <person name="Wang F."/>
            <person name="Jiang X."/>
            <person name="Li C."/>
            <person name="Li S.P."/>
            <person name="Hong Q."/>
            <person name="Li W.J."/>
        </authorList>
    </citation>
    <scope>NUCLEOTIDE SEQUENCE [LARGE SCALE GENOMIC DNA]</scope>
    <source>
        <strain evidence="5 6">J6</strain>
    </source>
</reference>
<evidence type="ECO:0000256" key="1">
    <source>
        <dbReference type="ARBA" id="ARBA00023015"/>
    </source>
</evidence>
<gene>
    <name evidence="5" type="ORF">CX676_15250</name>
</gene>
<keyword evidence="2" id="KW-0238">DNA-binding</keyword>
<dbReference type="InterPro" id="IPR036388">
    <property type="entry name" value="WH-like_DNA-bd_sf"/>
</dbReference>
<dbReference type="PANTHER" id="PTHR42756">
    <property type="entry name" value="TRANSCRIPTIONAL REGULATOR, MARR"/>
    <property type="match status" value="1"/>
</dbReference>
<organism evidence="5 6">
    <name type="scientific">Paracoccus zhejiangensis</name>
    <dbReference type="NCBI Taxonomy" id="1077935"/>
    <lineage>
        <taxon>Bacteria</taxon>
        <taxon>Pseudomonadati</taxon>
        <taxon>Pseudomonadota</taxon>
        <taxon>Alphaproteobacteria</taxon>
        <taxon>Rhodobacterales</taxon>
        <taxon>Paracoccaceae</taxon>
        <taxon>Paracoccus</taxon>
    </lineage>
</organism>
<keyword evidence="3" id="KW-0804">Transcription</keyword>
<protein>
    <submittedName>
        <fullName evidence="5">MarR family transcriptional regulator</fullName>
    </submittedName>
</protein>
<name>A0A2H5F1E0_9RHOB</name>
<dbReference type="AlphaFoldDB" id="A0A2H5F1E0"/>
<dbReference type="PROSITE" id="PS50995">
    <property type="entry name" value="HTH_MARR_2"/>
    <property type="match status" value="1"/>
</dbReference>
<dbReference type="Gene3D" id="1.10.10.10">
    <property type="entry name" value="Winged helix-like DNA-binding domain superfamily/Winged helix DNA-binding domain"/>
    <property type="match status" value="1"/>
</dbReference>
<dbReference type="OrthoDB" id="32523at2"/>